<sequence length="236" mass="27950">MPWENGLSYGSFKKILIPVSELKLESVKLQEEISQLELQYENKILTGVDTCFRFILLYFEVRLGNRAFLKTGRPLPIKEDMLGFLDSVRFFGMPDTVRQALYHWKRGEWQIQLVSYHPTGKEMLLAQSQGYRLTTIDWDAAKSGELIEEKRDAFEHLLHDLAHAYMFFREDYDYPGQVNFFKNMYLEFDQFESYLQSDDLFRKKFEYCISDMNSHPAHLMSYWTAIKREAGIITSQ</sequence>
<dbReference type="OrthoDB" id="334639at2"/>
<dbReference type="AlphaFoldDB" id="A0A4R9K6G5"/>
<protein>
    <submittedName>
        <fullName evidence="2">Uncharacterized protein</fullName>
    </submittedName>
</protein>
<feature type="coiled-coil region" evidence="1">
    <location>
        <begin position="19"/>
        <end position="46"/>
    </location>
</feature>
<dbReference type="EMBL" id="RQGD01000014">
    <property type="protein sequence ID" value="TGL61858.1"/>
    <property type="molecule type" value="Genomic_DNA"/>
</dbReference>
<keyword evidence="3" id="KW-1185">Reference proteome</keyword>
<evidence type="ECO:0000313" key="2">
    <source>
        <dbReference type="EMBL" id="TGL61858.1"/>
    </source>
</evidence>
<name>A0A4R9K6G5_9LEPT</name>
<gene>
    <name evidence="2" type="ORF">EHQ58_04390</name>
</gene>
<accession>A0A4R9K6G5</accession>
<keyword evidence="1" id="KW-0175">Coiled coil</keyword>
<evidence type="ECO:0000313" key="3">
    <source>
        <dbReference type="Proteomes" id="UP000297693"/>
    </source>
</evidence>
<proteinExistence type="predicted"/>
<organism evidence="2 3">
    <name type="scientific">Leptospira ognonensis</name>
    <dbReference type="NCBI Taxonomy" id="2484945"/>
    <lineage>
        <taxon>Bacteria</taxon>
        <taxon>Pseudomonadati</taxon>
        <taxon>Spirochaetota</taxon>
        <taxon>Spirochaetia</taxon>
        <taxon>Leptospirales</taxon>
        <taxon>Leptospiraceae</taxon>
        <taxon>Leptospira</taxon>
    </lineage>
</organism>
<comment type="caution">
    <text evidence="2">The sequence shown here is derived from an EMBL/GenBank/DDBJ whole genome shotgun (WGS) entry which is preliminary data.</text>
</comment>
<evidence type="ECO:0000256" key="1">
    <source>
        <dbReference type="SAM" id="Coils"/>
    </source>
</evidence>
<reference evidence="2" key="1">
    <citation type="journal article" date="2019" name="PLoS Negl. Trop. Dis.">
        <title>Revisiting the worldwide diversity of Leptospira species in the environment.</title>
        <authorList>
            <person name="Vincent A.T."/>
            <person name="Schiettekatte O."/>
            <person name="Bourhy P."/>
            <person name="Veyrier F.J."/>
            <person name="Picardeau M."/>
        </authorList>
    </citation>
    <scope>NUCLEOTIDE SEQUENCE [LARGE SCALE GENOMIC DNA]</scope>
    <source>
        <strain evidence="2">201702476</strain>
    </source>
</reference>
<dbReference type="Proteomes" id="UP000297693">
    <property type="component" value="Unassembled WGS sequence"/>
</dbReference>